<keyword evidence="2" id="KW-1185">Reference proteome</keyword>
<reference evidence="2" key="1">
    <citation type="submission" date="2013-01" db="EMBL/GenBank/DDBJ databases">
        <title>Draft Genome Sequence of a Mulberry Tree, Morus notabilis C.K. Schneid.</title>
        <authorList>
            <person name="He N."/>
            <person name="Zhao S."/>
        </authorList>
    </citation>
    <scope>NUCLEOTIDE SEQUENCE</scope>
</reference>
<proteinExistence type="predicted"/>
<dbReference type="EMBL" id="KE344209">
    <property type="protein sequence ID" value="EXB54787.1"/>
    <property type="molecule type" value="Genomic_DNA"/>
</dbReference>
<organism evidence="1 2">
    <name type="scientific">Morus notabilis</name>
    <dbReference type="NCBI Taxonomy" id="981085"/>
    <lineage>
        <taxon>Eukaryota</taxon>
        <taxon>Viridiplantae</taxon>
        <taxon>Streptophyta</taxon>
        <taxon>Embryophyta</taxon>
        <taxon>Tracheophyta</taxon>
        <taxon>Spermatophyta</taxon>
        <taxon>Magnoliopsida</taxon>
        <taxon>eudicotyledons</taxon>
        <taxon>Gunneridae</taxon>
        <taxon>Pentapetalae</taxon>
        <taxon>rosids</taxon>
        <taxon>fabids</taxon>
        <taxon>Rosales</taxon>
        <taxon>Moraceae</taxon>
        <taxon>Moreae</taxon>
        <taxon>Morus</taxon>
    </lineage>
</organism>
<accession>W9RH52</accession>
<protein>
    <submittedName>
        <fullName evidence="1">Uncharacterized protein</fullName>
    </submittedName>
</protein>
<name>W9RH52_9ROSA</name>
<evidence type="ECO:0000313" key="2">
    <source>
        <dbReference type="Proteomes" id="UP000030645"/>
    </source>
</evidence>
<gene>
    <name evidence="1" type="ORF">L484_019919</name>
</gene>
<evidence type="ECO:0000313" key="1">
    <source>
        <dbReference type="EMBL" id="EXB54787.1"/>
    </source>
</evidence>
<sequence>MPGGPLSASQGFGQSRFRVIPPCVLTLPNPFQYTVLVTSFLVPSGNEIKPLSIKLRTFQVKLKVFKVRSNLAFGRRSNGGRIKGAQDFQISWVKALMEPFQRHFQSLEQYSEALDLSFERLNMNNENDEGFIDIHSDSRLLILILHPLLLIRLPP</sequence>
<dbReference type="AlphaFoldDB" id="W9RH52"/>
<dbReference type="Proteomes" id="UP000030645">
    <property type="component" value="Unassembled WGS sequence"/>
</dbReference>